<keyword evidence="16" id="KW-0812">Transmembrane</keyword>
<evidence type="ECO:0000256" key="1">
    <source>
        <dbReference type="ARBA" id="ARBA00004191"/>
    </source>
</evidence>
<evidence type="ECO:0000256" key="8">
    <source>
        <dbReference type="ARBA" id="ARBA00023136"/>
    </source>
</evidence>
<dbReference type="GO" id="GO:0000272">
    <property type="term" value="P:polysaccharide catabolic process"/>
    <property type="evidence" value="ECO:0007669"/>
    <property type="project" value="UniProtKB-KW"/>
</dbReference>
<protein>
    <recommendedName>
        <fullName evidence="15">Endo-1,3-beta-glucanase btgC</fullName>
    </recommendedName>
    <alternativeName>
        <fullName evidence="14">Laminarinase btgC</fullName>
    </alternativeName>
</protein>
<dbReference type="SUPFAM" id="SSF103473">
    <property type="entry name" value="MFS general substrate transporter"/>
    <property type="match status" value="1"/>
</dbReference>
<evidence type="ECO:0000256" key="15">
    <source>
        <dbReference type="ARBA" id="ARBA00043078"/>
    </source>
</evidence>
<evidence type="ECO:0000256" key="9">
    <source>
        <dbReference type="ARBA" id="ARBA00023180"/>
    </source>
</evidence>
<dbReference type="RefSeq" id="WP_041494895.1">
    <property type="nucleotide sequence ID" value="NZ_AP014548.1"/>
</dbReference>
<reference evidence="17 18" key="1">
    <citation type="journal article" date="2014" name="Proc. Natl. Acad. Sci. U.S.A.">
        <title>Functional characterization of flavobacteria rhodopsins reveals a unique class of light-driven chloride pump in bacteria.</title>
        <authorList>
            <person name="Yoshizawa S."/>
            <person name="Kumagai Y."/>
            <person name="Kim H."/>
            <person name="Ogura Y."/>
            <person name="Hayashi T."/>
            <person name="Iwasaki W."/>
            <person name="DeLong E.F."/>
            <person name="Kogure K."/>
        </authorList>
    </citation>
    <scope>NUCLEOTIDE SEQUENCE [LARGE SCALE GENOMIC DNA]</scope>
    <source>
        <strain evidence="17 18">S1-08</strain>
    </source>
</reference>
<evidence type="ECO:0000256" key="13">
    <source>
        <dbReference type="ARBA" id="ARBA00037649"/>
    </source>
</evidence>
<dbReference type="Proteomes" id="UP000031760">
    <property type="component" value="Chromosome"/>
</dbReference>
<feature type="transmembrane region" description="Helical" evidence="16">
    <location>
        <begin position="317"/>
        <end position="336"/>
    </location>
</feature>
<feature type="transmembrane region" description="Helical" evidence="16">
    <location>
        <begin position="342"/>
        <end position="363"/>
    </location>
</feature>
<dbReference type="GO" id="GO:0004553">
    <property type="term" value="F:hydrolase activity, hydrolyzing O-glycosyl compounds"/>
    <property type="evidence" value="ECO:0007669"/>
    <property type="project" value="InterPro"/>
</dbReference>
<feature type="transmembrane region" description="Helical" evidence="16">
    <location>
        <begin position="21"/>
        <end position="39"/>
    </location>
</feature>
<evidence type="ECO:0000256" key="7">
    <source>
        <dbReference type="ARBA" id="ARBA00022801"/>
    </source>
</evidence>
<name>W8VNY0_9FLAO</name>
<evidence type="ECO:0000256" key="6">
    <source>
        <dbReference type="ARBA" id="ARBA00022729"/>
    </source>
</evidence>
<keyword evidence="18" id="KW-1185">Reference proteome</keyword>
<feature type="transmembrane region" description="Helical" evidence="16">
    <location>
        <begin position="149"/>
        <end position="167"/>
    </location>
</feature>
<evidence type="ECO:0000256" key="3">
    <source>
        <dbReference type="ARBA" id="ARBA00022475"/>
    </source>
</evidence>
<keyword evidence="17" id="KW-0813">Transport</keyword>
<evidence type="ECO:0000256" key="14">
    <source>
        <dbReference type="ARBA" id="ARBA00042373"/>
    </source>
</evidence>
<keyword evidence="5" id="KW-0964">Secreted</keyword>
<dbReference type="InterPro" id="IPR017853">
    <property type="entry name" value="GH"/>
</dbReference>
<feature type="transmembrane region" description="Helical" evidence="16">
    <location>
        <begin position="281"/>
        <end position="305"/>
    </location>
</feature>
<evidence type="ECO:0000256" key="10">
    <source>
        <dbReference type="ARBA" id="ARBA00023277"/>
    </source>
</evidence>
<feature type="transmembrane region" description="Helical" evidence="16">
    <location>
        <begin position="426"/>
        <end position="446"/>
    </location>
</feature>
<dbReference type="Pfam" id="PF13347">
    <property type="entry name" value="MFS_2"/>
    <property type="match status" value="1"/>
</dbReference>
<comment type="subcellular location">
    <subcellularLocation>
        <location evidence="2">Cell membrane</location>
    </subcellularLocation>
    <subcellularLocation>
        <location evidence="1">Secreted</location>
        <location evidence="1">Cell wall</location>
    </subcellularLocation>
</comment>
<evidence type="ECO:0000256" key="12">
    <source>
        <dbReference type="ARBA" id="ARBA00023326"/>
    </source>
</evidence>
<keyword evidence="7" id="KW-0378">Hydrolase</keyword>
<evidence type="ECO:0000256" key="2">
    <source>
        <dbReference type="ARBA" id="ARBA00004236"/>
    </source>
</evidence>
<dbReference type="EMBL" id="AP014548">
    <property type="protein sequence ID" value="BAO54150.1"/>
    <property type="molecule type" value="Genomic_DNA"/>
</dbReference>
<dbReference type="PANTHER" id="PTHR16631">
    <property type="entry name" value="GLUCAN 1,3-BETA-GLUCOSIDASE"/>
    <property type="match status" value="1"/>
</dbReference>
<dbReference type="InterPro" id="IPR036259">
    <property type="entry name" value="MFS_trans_sf"/>
</dbReference>
<dbReference type="CDD" id="cd17332">
    <property type="entry name" value="MFS_MelB_like"/>
    <property type="match status" value="1"/>
</dbReference>
<evidence type="ECO:0000313" key="17">
    <source>
        <dbReference type="EMBL" id="BAO54150.1"/>
    </source>
</evidence>
<evidence type="ECO:0000256" key="5">
    <source>
        <dbReference type="ARBA" id="ARBA00022525"/>
    </source>
</evidence>
<evidence type="ECO:0000256" key="16">
    <source>
        <dbReference type="SAM" id="Phobius"/>
    </source>
</evidence>
<evidence type="ECO:0000256" key="11">
    <source>
        <dbReference type="ARBA" id="ARBA00023316"/>
    </source>
</evidence>
<evidence type="ECO:0000313" key="18">
    <source>
        <dbReference type="Proteomes" id="UP000031760"/>
    </source>
</evidence>
<feature type="transmembrane region" description="Helical" evidence="16">
    <location>
        <begin position="384"/>
        <end position="414"/>
    </location>
</feature>
<comment type="function">
    <text evidence="13">Glucanases play a role in cell expansion during growth, in cell-cell fusion during mating, and in spore release during sporulation. This enzyme may be involved in beta-glucan degradation. Active on laminarin and lichenan.</text>
</comment>
<dbReference type="GO" id="GO:0071555">
    <property type="term" value="P:cell wall organization"/>
    <property type="evidence" value="ECO:0007669"/>
    <property type="project" value="UniProtKB-KW"/>
</dbReference>
<dbReference type="KEGG" id="nmf:NMS_0141"/>
<dbReference type="Gene3D" id="1.20.1250.20">
    <property type="entry name" value="MFS general substrate transporter like domains"/>
    <property type="match status" value="1"/>
</dbReference>
<keyword evidence="6" id="KW-0732">Signal</keyword>
<dbReference type="HOGENOM" id="CLU_360111_0_0_10"/>
<keyword evidence="12" id="KW-0624">Polysaccharide degradation</keyword>
<dbReference type="InterPro" id="IPR000490">
    <property type="entry name" value="Glyco_hydro_17"/>
</dbReference>
<dbReference type="GO" id="GO:0005886">
    <property type="term" value="C:plasma membrane"/>
    <property type="evidence" value="ECO:0007669"/>
    <property type="project" value="UniProtKB-SubCell"/>
</dbReference>
<dbReference type="STRING" id="1454201.NMS_0141"/>
<keyword evidence="10" id="KW-0119">Carbohydrate metabolism</keyword>
<organism evidence="17 18">
    <name type="scientific">Nonlabens marinus S1-08</name>
    <dbReference type="NCBI Taxonomy" id="1454201"/>
    <lineage>
        <taxon>Bacteria</taxon>
        <taxon>Pseudomonadati</taxon>
        <taxon>Bacteroidota</taxon>
        <taxon>Flavobacteriia</taxon>
        <taxon>Flavobacteriales</taxon>
        <taxon>Flavobacteriaceae</taxon>
        <taxon>Nonlabens</taxon>
    </lineage>
</organism>
<dbReference type="OrthoDB" id="9764596at2"/>
<keyword evidence="9" id="KW-0325">Glycoprotein</keyword>
<dbReference type="PANTHER" id="PTHR16631:SF17">
    <property type="entry name" value="GLUCAN ENDO-1,3-BETA-GLUCOSIDASE BTGC"/>
    <property type="match status" value="1"/>
</dbReference>
<dbReference type="Gene3D" id="3.20.20.80">
    <property type="entry name" value="Glycosidases"/>
    <property type="match status" value="1"/>
</dbReference>
<dbReference type="SUPFAM" id="SSF51445">
    <property type="entry name" value="(Trans)glycosidases"/>
    <property type="match status" value="1"/>
</dbReference>
<dbReference type="AlphaFoldDB" id="W8VNY0"/>
<dbReference type="InterPro" id="IPR050732">
    <property type="entry name" value="Beta-glucan_modifiers"/>
</dbReference>
<proteinExistence type="predicted"/>
<keyword evidence="16" id="KW-1133">Transmembrane helix</keyword>
<feature type="transmembrane region" description="Helical" evidence="16">
    <location>
        <begin position="248"/>
        <end position="275"/>
    </location>
</feature>
<dbReference type="Pfam" id="PF00332">
    <property type="entry name" value="Glyco_hydro_17"/>
    <property type="match status" value="1"/>
</dbReference>
<feature type="transmembrane region" description="Helical" evidence="16">
    <location>
        <begin position="187"/>
        <end position="206"/>
    </location>
</feature>
<keyword evidence="4" id="KW-0134">Cell wall</keyword>
<sequence>MSSAKSKVHFGQKVAFGLGMLANQMFPAALGIFMVVLVQNLGFPTWMWGILFFLPRVFDSITDPIMGFISDNTRSVWGRRRQYVFIGAIVMGVSFALMWQLYEVDSLSYNFTYFLFWSLVFYLGLTIFSVPYVAMGYEMSDDFHERTDIMAVAQWIGQWAWVIAPWFWVIMYDPEWFENGAVATRTIAIWVAVVCAILAMVPAFFVKSRSTKDDESLTPLTLKTIGGSLKQIIENFKEAFKIDDFKRLCYSTFLIFNAFNTVAGFSFFIVVYYLFAGDANAAGIWPTLLGSIGALVTTFLVIPIVARMSKTLGKKKAFLWSQGISVVGYIMLWFLFIPGKPYMFLFALPFFSFGIGSLFTLMMSMTSDVIDVDELNTGKRREGVFGAIYWWMVKFGFAIAGLLTGGIMFVVGFVPDAVNTEASITGIRLFYSGLPILGTLGAMYIMRNYDLTEKKAELISAQLAQRKRDKLKPVSSSFYALNKLETLVSLNATGTYPTDVNPNISESEVQIQFRSHLNAGVYGICFSPYKERQNVGDQLTGTQIDERMEIIAPYTQWVRSFSCTEGNELIPVSAKSKGLKSVAGAWISNDKNRNELEIQGLISQAKKGMVDIAVVGNEVLLRGELSLDEILGYIQRVKDEVPNVQVAYVDAYYQFVQHPQLIDECDVILANCYPFWEGCDIDRATAYLDQMHQMVAEVSNGKPVLVAETGWPNLGEINQNAVPSKVNAMKYFVNVMNWSKDKGVNTFYFSSFDESWKIRQEGEVGARWGIWDKNENLKY</sequence>
<feature type="transmembrane region" description="Helical" evidence="16">
    <location>
        <begin position="114"/>
        <end position="137"/>
    </location>
</feature>
<evidence type="ECO:0000256" key="4">
    <source>
        <dbReference type="ARBA" id="ARBA00022512"/>
    </source>
</evidence>
<keyword evidence="17" id="KW-0762">Sugar transport</keyword>
<gene>
    <name evidence="17" type="ORF">NMS_0141</name>
</gene>
<keyword evidence="11" id="KW-0961">Cell wall biogenesis/degradation</keyword>
<keyword evidence="3" id="KW-1003">Cell membrane</keyword>
<accession>W8VNY0</accession>
<feature type="transmembrane region" description="Helical" evidence="16">
    <location>
        <begin position="83"/>
        <end position="102"/>
    </location>
</feature>
<keyword evidence="8 16" id="KW-0472">Membrane</keyword>